<evidence type="ECO:0000256" key="7">
    <source>
        <dbReference type="ARBA" id="ARBA00023136"/>
    </source>
</evidence>
<name>A0ABY8G283_9ACTO</name>
<feature type="transmembrane region" description="Helical" evidence="9">
    <location>
        <begin position="272"/>
        <end position="294"/>
    </location>
</feature>
<feature type="transmembrane region" description="Helical" evidence="9">
    <location>
        <begin position="20"/>
        <end position="41"/>
    </location>
</feature>
<dbReference type="NCBIfam" id="NF007399">
    <property type="entry name" value="PRK09928.1"/>
    <property type="match status" value="1"/>
</dbReference>
<comment type="subcellular location">
    <subcellularLocation>
        <location evidence="1">Cell membrane</location>
        <topology evidence="1">Multi-pass membrane protein</topology>
    </subcellularLocation>
</comment>
<comment type="similarity">
    <text evidence="2">Belongs to the BCCT transporter (TC 2.A.15) family.</text>
</comment>
<feature type="transmembrane region" description="Helical" evidence="9">
    <location>
        <begin position="200"/>
        <end position="226"/>
    </location>
</feature>
<evidence type="ECO:0000256" key="4">
    <source>
        <dbReference type="ARBA" id="ARBA00022475"/>
    </source>
</evidence>
<dbReference type="Pfam" id="PF02028">
    <property type="entry name" value="BCCT"/>
    <property type="match status" value="1"/>
</dbReference>
<keyword evidence="8" id="KW-0175">Coiled coil</keyword>
<accession>A0ABY8G283</accession>
<evidence type="ECO:0000256" key="3">
    <source>
        <dbReference type="ARBA" id="ARBA00022448"/>
    </source>
</evidence>
<feature type="transmembrane region" description="Helical" evidence="9">
    <location>
        <begin position="416"/>
        <end position="440"/>
    </location>
</feature>
<dbReference type="EMBL" id="CP121208">
    <property type="protein sequence ID" value="WFM82964.1"/>
    <property type="molecule type" value="Genomic_DNA"/>
</dbReference>
<feature type="transmembrane region" description="Helical" evidence="9">
    <location>
        <begin position="150"/>
        <end position="173"/>
    </location>
</feature>
<feature type="coiled-coil region" evidence="8">
    <location>
        <begin position="685"/>
        <end position="732"/>
    </location>
</feature>
<keyword evidence="7 9" id="KW-0472">Membrane</keyword>
<dbReference type="Proteomes" id="UP001215216">
    <property type="component" value="Chromosome"/>
</dbReference>
<feature type="transmembrane region" description="Helical" evidence="9">
    <location>
        <begin position="61"/>
        <end position="81"/>
    </location>
</feature>
<evidence type="ECO:0000256" key="8">
    <source>
        <dbReference type="SAM" id="Coils"/>
    </source>
</evidence>
<evidence type="ECO:0000256" key="1">
    <source>
        <dbReference type="ARBA" id="ARBA00004651"/>
    </source>
</evidence>
<gene>
    <name evidence="10" type="primary">betT</name>
    <name evidence="10" type="ORF">P7079_06085</name>
</gene>
<evidence type="ECO:0000256" key="5">
    <source>
        <dbReference type="ARBA" id="ARBA00022692"/>
    </source>
</evidence>
<dbReference type="NCBIfam" id="TIGR00842">
    <property type="entry name" value="bcct"/>
    <property type="match status" value="1"/>
</dbReference>
<evidence type="ECO:0000256" key="6">
    <source>
        <dbReference type="ARBA" id="ARBA00022989"/>
    </source>
</evidence>
<protein>
    <submittedName>
        <fullName evidence="10">Choline BCCT transporter BetT</fullName>
    </submittedName>
</protein>
<dbReference type="InterPro" id="IPR000060">
    <property type="entry name" value="BCCT_transptr"/>
</dbReference>
<organism evidence="10 11">
    <name type="scientific">Arcanobacterium canis</name>
    <dbReference type="NCBI Taxonomy" id="999183"/>
    <lineage>
        <taxon>Bacteria</taxon>
        <taxon>Bacillati</taxon>
        <taxon>Actinomycetota</taxon>
        <taxon>Actinomycetes</taxon>
        <taxon>Actinomycetales</taxon>
        <taxon>Actinomycetaceae</taxon>
        <taxon>Arcanobacterium</taxon>
    </lineage>
</organism>
<sequence>MPVADKTGFRTKPRRTPAPLNTPVLVASALVIAVITTWTIIAPTGAGEALGTATTWIATWFGWFYVALAGIIVVFVFWLAFSRYGMMKLGPQNSKPQFSLPTWAAMLFAAGIGTDLMFFSVAEPVTQYLAPPHGDAETIEAAREATVWTLFHYGLTGWAMYALMGIALGYFAYRRGKPLAVRSALYPLLGKRVHGLAGDLVDAAAILGTIFGVATTLGIGVVQINVGLQILFGIEVHLAPQIVLAAIAVFLAAISAWSGVAKGIRVLSQLNVFGALALAAWVLFTGDTSFLLNAMVMNVGDLVSGFSSMALETFAFSAGSAWMATWTLFFWAWWIAWASFVGMFLARISRGRTIREFVFGCLLLPLIYVVMWVSIFGNAALEKVRASDAGRAWGEATVSSPEFGFYTLLQDYPLPFIVVALATCVAFLFYVTSADSGALVMANLSSRLPDAETDGRTSVKLLWAFLTGALTIGVLAVGGIPALQSATIVMGLPFAFVMLGVMISMVKALREDSISEKSRERSARNVPTGGPSTLTWRERVAWRFGEITPWQAVRFMNDVAQPALEKLAAEIPGGAVVERGDEDDIADLPEDRHVYDRLKFTVHTESDDFVYRILAVAVPKPIYGVHVATEDDYYTRLEVHTDEQAQDYDVMGYTTEGLIHDVLDHLDRHQDYLRIRGDGMRQGALKEAAKEAKREERREVWAERRDALVEKLEKIEERLEERKERKEREKER</sequence>
<dbReference type="PANTHER" id="PTHR30047">
    <property type="entry name" value="HIGH-AFFINITY CHOLINE TRANSPORT PROTEIN-RELATED"/>
    <property type="match status" value="1"/>
</dbReference>
<keyword evidence="6 9" id="KW-1133">Transmembrane helix</keyword>
<evidence type="ECO:0000256" key="2">
    <source>
        <dbReference type="ARBA" id="ARBA00005658"/>
    </source>
</evidence>
<proteinExistence type="inferred from homology"/>
<feature type="transmembrane region" description="Helical" evidence="9">
    <location>
        <begin position="238"/>
        <end position="260"/>
    </location>
</feature>
<evidence type="ECO:0000313" key="10">
    <source>
        <dbReference type="EMBL" id="WFM82964.1"/>
    </source>
</evidence>
<feature type="transmembrane region" description="Helical" evidence="9">
    <location>
        <begin position="314"/>
        <end position="345"/>
    </location>
</feature>
<evidence type="ECO:0000313" key="11">
    <source>
        <dbReference type="Proteomes" id="UP001215216"/>
    </source>
</evidence>
<evidence type="ECO:0000256" key="9">
    <source>
        <dbReference type="SAM" id="Phobius"/>
    </source>
</evidence>
<feature type="transmembrane region" description="Helical" evidence="9">
    <location>
        <begin position="488"/>
        <end position="509"/>
    </location>
</feature>
<feature type="transmembrane region" description="Helical" evidence="9">
    <location>
        <begin position="357"/>
        <end position="377"/>
    </location>
</feature>
<reference evidence="10 11" key="1">
    <citation type="submission" date="2023-03" db="EMBL/GenBank/DDBJ databases">
        <title>Complete genome of Arcanobacterium canis strain DSM 25104 isolated in 2010 from a canine otitis externa in Germany.</title>
        <authorList>
            <person name="Borowiak M."/>
            <person name="Kreitlow A."/>
            <person name="Malorny B."/>
            <person name="Laemmler C."/>
            <person name="Prenger-Berninghoff E."/>
            <person name="Ploetz M."/>
            <person name="Abdulmawjood A."/>
        </authorList>
    </citation>
    <scope>NUCLEOTIDE SEQUENCE [LARGE SCALE GENOMIC DNA]</scope>
    <source>
        <strain evidence="10 11">DSM 25104</strain>
    </source>
</reference>
<keyword evidence="11" id="KW-1185">Reference proteome</keyword>
<keyword evidence="5 9" id="KW-0812">Transmembrane</keyword>
<keyword evidence="4" id="KW-1003">Cell membrane</keyword>
<keyword evidence="3" id="KW-0813">Transport</keyword>
<dbReference type="RefSeq" id="WP_278012390.1">
    <property type="nucleotide sequence ID" value="NZ_CP121208.1"/>
</dbReference>
<feature type="transmembrane region" description="Helical" evidence="9">
    <location>
        <begin position="461"/>
        <end position="482"/>
    </location>
</feature>
<dbReference type="PANTHER" id="PTHR30047:SF7">
    <property type="entry name" value="HIGH-AFFINITY CHOLINE TRANSPORT PROTEIN"/>
    <property type="match status" value="1"/>
</dbReference>
<feature type="transmembrane region" description="Helical" evidence="9">
    <location>
        <begin position="102"/>
        <end position="122"/>
    </location>
</feature>